<dbReference type="AlphaFoldDB" id="A0AAE9JJI4"/>
<reference evidence="2 3" key="1">
    <citation type="submission" date="2022-04" db="EMBL/GenBank/DDBJ databases">
        <title>Chromosome-level reference genomes for two strains of Caenorhabditis briggsae: an improved platform for comparative genomics.</title>
        <authorList>
            <person name="Stevens L."/>
            <person name="Andersen E."/>
        </authorList>
    </citation>
    <scope>NUCLEOTIDE SEQUENCE [LARGE SCALE GENOMIC DNA]</scope>
    <source>
        <strain evidence="2">VX34</strain>
        <tissue evidence="2">Whole-organism</tissue>
    </source>
</reference>
<keyword evidence="1" id="KW-1133">Transmembrane helix</keyword>
<feature type="transmembrane region" description="Helical" evidence="1">
    <location>
        <begin position="42"/>
        <end position="67"/>
    </location>
</feature>
<feature type="transmembrane region" description="Helical" evidence="1">
    <location>
        <begin position="127"/>
        <end position="149"/>
    </location>
</feature>
<accession>A0AAE9JJI4</accession>
<dbReference type="InterPro" id="IPR019422">
    <property type="entry name" value="7TM_GPCR_serpentine_rcpt_Srh"/>
</dbReference>
<feature type="transmembrane region" description="Helical" evidence="1">
    <location>
        <begin position="6"/>
        <end position="30"/>
    </location>
</feature>
<evidence type="ECO:0000313" key="3">
    <source>
        <dbReference type="Proteomes" id="UP000829354"/>
    </source>
</evidence>
<keyword evidence="3" id="KW-1185">Reference proteome</keyword>
<gene>
    <name evidence="2" type="ORF">L5515_007022</name>
</gene>
<organism evidence="2 3">
    <name type="scientific">Caenorhabditis briggsae</name>
    <dbReference type="NCBI Taxonomy" id="6238"/>
    <lineage>
        <taxon>Eukaryota</taxon>
        <taxon>Metazoa</taxon>
        <taxon>Ecdysozoa</taxon>
        <taxon>Nematoda</taxon>
        <taxon>Chromadorea</taxon>
        <taxon>Rhabditida</taxon>
        <taxon>Rhabditina</taxon>
        <taxon>Rhabditomorpha</taxon>
        <taxon>Rhabditoidea</taxon>
        <taxon>Rhabditidae</taxon>
        <taxon>Peloderinae</taxon>
        <taxon>Caenorhabditis</taxon>
    </lineage>
</organism>
<dbReference type="PANTHER" id="PTHR45907">
    <property type="entry name" value="SERPENTINE RECEPTOR, CLASS J"/>
    <property type="match status" value="1"/>
</dbReference>
<name>A0AAE9JJI4_CAEBR</name>
<dbReference type="EMBL" id="CP092624">
    <property type="protein sequence ID" value="UMM33606.1"/>
    <property type="molecule type" value="Genomic_DNA"/>
</dbReference>
<evidence type="ECO:0000313" key="2">
    <source>
        <dbReference type="EMBL" id="UMM33606.1"/>
    </source>
</evidence>
<dbReference type="Proteomes" id="UP000829354">
    <property type="component" value="Chromosome V"/>
</dbReference>
<sequence length="411" mass="47223">MIINWAHFIIPKISLILTFITNPVFVYLIHTEKSFQFGSYKHLLLFFAIFNLIAAIFDILVPIYVFTYRYSAVFFIVEGPFFEKSRIGEYLVAGRCAVIGSTYGVLNSHFVYRFLSLKNHHFVTEYFNPYGLILSAVWVLFHYLSWSVIADHTMLPDLESRNYARESFEKVYGNMENLSMKIATYSEVSSEVMLRSWLGTLWVTILSSYSIILYFVLGYKIMTSLSHGLDYMSARTLQMQRRLFWALAIQTVIPIVVSFMPTVFVLYGAAFGFDVFGYKYLLLFFAIFNLIAAVFDTLVPCYVHIYRYSAVYFILDGPFFEIMTSLSCGLDYMSPRTLLMQRRLFYALAIQTVIPIFVSFLPTVFVSYGAALGISVYRNPPLANACSPAVAHLSPEPMESSILTLFIDFCH</sequence>
<protein>
    <recommendedName>
        <fullName evidence="4">G protein-coupled receptor</fullName>
    </recommendedName>
</protein>
<feature type="transmembrane region" description="Helical" evidence="1">
    <location>
        <begin position="344"/>
        <end position="368"/>
    </location>
</feature>
<dbReference type="InterPro" id="IPR019423">
    <property type="entry name" value="7TM_GPCR_serpentine_rcpt_Srj"/>
</dbReference>
<keyword evidence="1" id="KW-0472">Membrane</keyword>
<dbReference type="Pfam" id="PF10319">
    <property type="entry name" value="7TM_GPCR_Srj"/>
    <property type="match status" value="2"/>
</dbReference>
<feature type="transmembrane region" description="Helical" evidence="1">
    <location>
        <begin position="243"/>
        <end position="268"/>
    </location>
</feature>
<keyword evidence="1" id="KW-0812">Transmembrane</keyword>
<dbReference type="PANTHER" id="PTHR45907:SF9">
    <property type="entry name" value="SERPENTINE RECEPTOR, CLASS J"/>
    <property type="match status" value="1"/>
</dbReference>
<evidence type="ECO:0000256" key="1">
    <source>
        <dbReference type="SAM" id="Phobius"/>
    </source>
</evidence>
<feature type="transmembrane region" description="Helical" evidence="1">
    <location>
        <begin position="280"/>
        <end position="303"/>
    </location>
</feature>
<dbReference type="Pfam" id="PF10318">
    <property type="entry name" value="7TM_GPCR_Srh"/>
    <property type="match status" value="1"/>
</dbReference>
<evidence type="ECO:0008006" key="4">
    <source>
        <dbReference type="Google" id="ProtNLM"/>
    </source>
</evidence>
<feature type="transmembrane region" description="Helical" evidence="1">
    <location>
        <begin position="201"/>
        <end position="222"/>
    </location>
</feature>
<proteinExistence type="predicted"/>